<proteinExistence type="predicted"/>
<name>A0A4C1TYN0_EUMVA</name>
<evidence type="ECO:0000313" key="1">
    <source>
        <dbReference type="EMBL" id="GBP19183.1"/>
    </source>
</evidence>
<protein>
    <submittedName>
        <fullName evidence="1">Uncharacterized protein</fullName>
    </submittedName>
</protein>
<keyword evidence="2" id="KW-1185">Reference proteome</keyword>
<dbReference type="AlphaFoldDB" id="A0A4C1TYN0"/>
<dbReference type="EMBL" id="BGZK01000105">
    <property type="protein sequence ID" value="GBP19183.1"/>
    <property type="molecule type" value="Genomic_DNA"/>
</dbReference>
<gene>
    <name evidence="1" type="ORF">EVAR_11505_1</name>
</gene>
<sequence length="131" mass="13839">MRGAQITLGSLGTFSECGPGTNSLPYMVRNAGRHSEGDDVIGSQSQIACSHQICRGAPVPPHSSVAKLETPPSSAIRLSVTPSSATLLQAAPPPAPWRTTRLSPPKWIKTYKIPAPDDYTPSVILPDHISS</sequence>
<reference evidence="1 2" key="1">
    <citation type="journal article" date="2019" name="Commun. Biol.">
        <title>The bagworm genome reveals a unique fibroin gene that provides high tensile strength.</title>
        <authorList>
            <person name="Kono N."/>
            <person name="Nakamura H."/>
            <person name="Ohtoshi R."/>
            <person name="Tomita M."/>
            <person name="Numata K."/>
            <person name="Arakawa K."/>
        </authorList>
    </citation>
    <scope>NUCLEOTIDE SEQUENCE [LARGE SCALE GENOMIC DNA]</scope>
</reference>
<accession>A0A4C1TYN0</accession>
<dbReference type="Proteomes" id="UP000299102">
    <property type="component" value="Unassembled WGS sequence"/>
</dbReference>
<organism evidence="1 2">
    <name type="scientific">Eumeta variegata</name>
    <name type="common">Bagworm moth</name>
    <name type="synonym">Eumeta japonica</name>
    <dbReference type="NCBI Taxonomy" id="151549"/>
    <lineage>
        <taxon>Eukaryota</taxon>
        <taxon>Metazoa</taxon>
        <taxon>Ecdysozoa</taxon>
        <taxon>Arthropoda</taxon>
        <taxon>Hexapoda</taxon>
        <taxon>Insecta</taxon>
        <taxon>Pterygota</taxon>
        <taxon>Neoptera</taxon>
        <taxon>Endopterygota</taxon>
        <taxon>Lepidoptera</taxon>
        <taxon>Glossata</taxon>
        <taxon>Ditrysia</taxon>
        <taxon>Tineoidea</taxon>
        <taxon>Psychidae</taxon>
        <taxon>Oiketicinae</taxon>
        <taxon>Eumeta</taxon>
    </lineage>
</organism>
<evidence type="ECO:0000313" key="2">
    <source>
        <dbReference type="Proteomes" id="UP000299102"/>
    </source>
</evidence>
<comment type="caution">
    <text evidence="1">The sequence shown here is derived from an EMBL/GenBank/DDBJ whole genome shotgun (WGS) entry which is preliminary data.</text>
</comment>